<evidence type="ECO:0000313" key="7">
    <source>
        <dbReference type="EMBL" id="GGO88918.1"/>
    </source>
</evidence>
<dbReference type="SUPFAM" id="SSF53474">
    <property type="entry name" value="alpha/beta-Hydrolases"/>
    <property type="match status" value="1"/>
</dbReference>
<evidence type="ECO:0000313" key="8">
    <source>
        <dbReference type="Proteomes" id="UP000599578"/>
    </source>
</evidence>
<dbReference type="InterPro" id="IPR010076">
    <property type="entry name" value="BioH"/>
</dbReference>
<organism evidence="7 8">
    <name type="scientific">Marinobacterium nitratireducens</name>
    <dbReference type="NCBI Taxonomy" id="518897"/>
    <lineage>
        <taxon>Bacteria</taxon>
        <taxon>Pseudomonadati</taxon>
        <taxon>Pseudomonadota</taxon>
        <taxon>Gammaproteobacteria</taxon>
        <taxon>Oceanospirillales</taxon>
        <taxon>Oceanospirillaceae</taxon>
        <taxon>Marinobacterium</taxon>
    </lineage>
</organism>
<evidence type="ECO:0000256" key="3">
    <source>
        <dbReference type="ARBA" id="ARBA00022756"/>
    </source>
</evidence>
<dbReference type="EMBL" id="BMLT01000020">
    <property type="protein sequence ID" value="GGO88918.1"/>
    <property type="molecule type" value="Genomic_DNA"/>
</dbReference>
<dbReference type="GO" id="GO:0009102">
    <property type="term" value="P:biotin biosynthetic process"/>
    <property type="evidence" value="ECO:0007669"/>
    <property type="project" value="UniProtKB-UniRule"/>
</dbReference>
<proteinExistence type="inferred from homology"/>
<gene>
    <name evidence="5 7" type="primary">bioH</name>
    <name evidence="7" type="ORF">GCM10011348_45470</name>
</gene>
<dbReference type="Gene3D" id="3.40.50.1820">
    <property type="entry name" value="alpha/beta hydrolase"/>
    <property type="match status" value="1"/>
</dbReference>
<name>A0A917ZRL7_9GAMM</name>
<dbReference type="HAMAP" id="MF_01260">
    <property type="entry name" value="Carboxylester"/>
    <property type="match status" value="1"/>
</dbReference>
<dbReference type="NCBIfam" id="TIGR01738">
    <property type="entry name" value="bioH"/>
    <property type="match status" value="1"/>
</dbReference>
<sequence length="258" mass="27875">MRLHSERSACSGECGGPTLVLLHGWGLGSDVWAPLLEPLQPHFEILRFDLPGLGRSAEFPTPYRLESVAAAVLEQVPESAIWLGWSLGGLVAAEAARQAPHRVRGLVTVASNPCFVARADWPCAMAPEVFDDFVARLDADPARTLGSFAMLQTQGALGARASLRLLKTLIASLEPSALAPALQLLAEDRRETLAQLELPMLHVFGAEDRLVPAAIVERLGAQLPHASLRCYEGAGHLPFHSHADRFCEDLRQFAGGLR</sequence>
<feature type="binding site" evidence="5">
    <location>
        <position position="236"/>
    </location>
    <ligand>
        <name>substrate</name>
    </ligand>
</feature>
<keyword evidence="4 5" id="KW-0378">Hydrolase</keyword>
<dbReference type="GO" id="GO:0090499">
    <property type="term" value="F:pimelyl-[acyl-carrier protein] methyl ester esterase activity"/>
    <property type="evidence" value="ECO:0007669"/>
    <property type="project" value="UniProtKB-EC"/>
</dbReference>
<feature type="binding site" evidence="5">
    <location>
        <begin position="148"/>
        <end position="152"/>
    </location>
    <ligand>
        <name>substrate</name>
    </ligand>
</feature>
<reference evidence="7 8" key="1">
    <citation type="journal article" date="2014" name="Int. J. Syst. Evol. Microbiol.">
        <title>Complete genome sequence of Corynebacterium casei LMG S-19264T (=DSM 44701T), isolated from a smear-ripened cheese.</title>
        <authorList>
            <consortium name="US DOE Joint Genome Institute (JGI-PGF)"/>
            <person name="Walter F."/>
            <person name="Albersmeier A."/>
            <person name="Kalinowski J."/>
            <person name="Ruckert C."/>
        </authorList>
    </citation>
    <scope>NUCLEOTIDE SEQUENCE [LARGE SCALE GENOMIC DNA]</scope>
    <source>
        <strain evidence="7 8">CGMCC 1.7286</strain>
    </source>
</reference>
<comment type="similarity">
    <text evidence="5">Belongs to the AB hydrolase superfamily. Carboxylesterase BioH family.</text>
</comment>
<dbReference type="PANTHER" id="PTHR43689">
    <property type="entry name" value="HYDROLASE"/>
    <property type="match status" value="1"/>
</dbReference>
<evidence type="ECO:0000259" key="6">
    <source>
        <dbReference type="Pfam" id="PF00561"/>
    </source>
</evidence>
<feature type="binding site" evidence="5">
    <location>
        <begin position="86"/>
        <end position="87"/>
    </location>
    <ligand>
        <name>substrate</name>
    </ligand>
</feature>
<dbReference type="EC" id="3.1.1.85" evidence="5"/>
<dbReference type="PANTHER" id="PTHR43689:SF8">
    <property type="entry name" value="ALPHA_BETA-HYDROLASES SUPERFAMILY PROTEIN"/>
    <property type="match status" value="1"/>
</dbReference>
<accession>A0A917ZRL7</accession>
<keyword evidence="1 5" id="KW-0719">Serine esterase</keyword>
<comment type="subunit">
    <text evidence="5">Monomer.</text>
</comment>
<evidence type="ECO:0000256" key="2">
    <source>
        <dbReference type="ARBA" id="ARBA00022490"/>
    </source>
</evidence>
<comment type="subcellular location">
    <subcellularLocation>
        <location evidence="5">Cytoplasm</location>
    </subcellularLocation>
</comment>
<dbReference type="RefSeq" id="WP_188862941.1">
    <property type="nucleotide sequence ID" value="NZ_BMLT01000020.1"/>
</dbReference>
<keyword evidence="8" id="KW-1185">Reference proteome</keyword>
<protein>
    <recommendedName>
        <fullName evidence="5">Pimeloyl-[acyl-carrier protein] methyl ester esterase</fullName>
        <ecNumber evidence="5">3.1.1.85</ecNumber>
    </recommendedName>
    <alternativeName>
        <fullName evidence="5">Biotin synthesis protein BioH</fullName>
    </alternativeName>
    <alternativeName>
        <fullName evidence="5">Carboxylesterase BioH</fullName>
    </alternativeName>
</protein>
<dbReference type="AlphaFoldDB" id="A0A917ZRL7"/>
<dbReference type="GO" id="GO:0005737">
    <property type="term" value="C:cytoplasm"/>
    <property type="evidence" value="ECO:0007669"/>
    <property type="project" value="UniProtKB-SubCell"/>
</dbReference>
<evidence type="ECO:0000256" key="4">
    <source>
        <dbReference type="ARBA" id="ARBA00022801"/>
    </source>
</evidence>
<feature type="active site" evidence="5">
    <location>
        <position position="208"/>
    </location>
</feature>
<feature type="active site" evidence="5">
    <location>
        <position position="236"/>
    </location>
</feature>
<dbReference type="InterPro" id="IPR029058">
    <property type="entry name" value="AB_hydrolase_fold"/>
</dbReference>
<comment type="function">
    <text evidence="5">The physiological role of BioH is to remove the methyl group introduced by BioC when the pimeloyl moiety is complete. It allows to synthesize pimeloyl-ACP via the fatty acid synthetic pathway through the hydrolysis of the ester bonds of pimeloyl-ACP esters.</text>
</comment>
<dbReference type="Proteomes" id="UP000599578">
    <property type="component" value="Unassembled WGS sequence"/>
</dbReference>
<dbReference type="PRINTS" id="PR00111">
    <property type="entry name" value="ABHYDROLASE"/>
</dbReference>
<feature type="binding site" evidence="5">
    <location>
        <position position="25"/>
    </location>
    <ligand>
        <name>substrate</name>
    </ligand>
</feature>
<comment type="pathway">
    <text evidence="5">Cofactor biosynthesis; biotin biosynthesis.</text>
</comment>
<feature type="active site" description="Nucleophile" evidence="5">
    <location>
        <position position="86"/>
    </location>
</feature>
<comment type="caution">
    <text evidence="7">The sequence shown here is derived from an EMBL/GenBank/DDBJ whole genome shotgun (WGS) entry which is preliminary data.</text>
</comment>
<feature type="domain" description="AB hydrolase-1" evidence="6">
    <location>
        <begin position="17"/>
        <end position="242"/>
    </location>
</feature>
<comment type="catalytic activity">
    <reaction evidence="5">
        <text>6-carboxyhexanoyl-[ACP] methyl ester + H2O = 6-carboxyhexanoyl-[ACP] + methanol + H(+)</text>
        <dbReference type="Rhea" id="RHEA:42700"/>
        <dbReference type="Rhea" id="RHEA-COMP:9955"/>
        <dbReference type="Rhea" id="RHEA-COMP:10186"/>
        <dbReference type="ChEBI" id="CHEBI:15377"/>
        <dbReference type="ChEBI" id="CHEBI:15378"/>
        <dbReference type="ChEBI" id="CHEBI:17790"/>
        <dbReference type="ChEBI" id="CHEBI:78846"/>
        <dbReference type="ChEBI" id="CHEBI:82735"/>
        <dbReference type="EC" id="3.1.1.85"/>
    </reaction>
</comment>
<dbReference type="InterPro" id="IPR000073">
    <property type="entry name" value="AB_hydrolase_1"/>
</dbReference>
<evidence type="ECO:0000256" key="1">
    <source>
        <dbReference type="ARBA" id="ARBA00022487"/>
    </source>
</evidence>
<dbReference type="Pfam" id="PF00561">
    <property type="entry name" value="Abhydrolase_1"/>
    <property type="match status" value="1"/>
</dbReference>
<keyword evidence="3 5" id="KW-0093">Biotin biosynthesis</keyword>
<keyword evidence="2 5" id="KW-0963">Cytoplasm</keyword>
<evidence type="ECO:0000256" key="5">
    <source>
        <dbReference type="HAMAP-Rule" id="MF_01260"/>
    </source>
</evidence>